<evidence type="ECO:0008006" key="10">
    <source>
        <dbReference type="Google" id="ProtNLM"/>
    </source>
</evidence>
<dbReference type="Gene3D" id="1.10.239.10">
    <property type="entry name" value="Elicitin domain"/>
    <property type="match status" value="1"/>
</dbReference>
<dbReference type="GO" id="GO:0052040">
    <property type="term" value="P:symbiont-mediated perturbation of host programmed cell death"/>
    <property type="evidence" value="ECO:0007669"/>
    <property type="project" value="UniProtKB-KW"/>
</dbReference>
<keyword evidence="5" id="KW-1015">Disulfide bond</keyword>
<protein>
    <recommendedName>
        <fullName evidence="10">Elicitin-like protein</fullName>
    </recommendedName>
</protein>
<evidence type="ECO:0000256" key="4">
    <source>
        <dbReference type="ARBA" id="ARBA00022978"/>
    </source>
</evidence>
<keyword evidence="3" id="KW-0964">Secreted</keyword>
<feature type="signal peptide" evidence="7">
    <location>
        <begin position="1"/>
        <end position="24"/>
    </location>
</feature>
<dbReference type="SUPFAM" id="SSF48647">
    <property type="entry name" value="Fungal elicitin"/>
    <property type="match status" value="1"/>
</dbReference>
<evidence type="ECO:0000256" key="6">
    <source>
        <dbReference type="SAM" id="MobiDB-lite"/>
    </source>
</evidence>
<sequence>MRLFSYISVAALFVSCGLSAVVSATQCDLVASSVVLKKIEADADVAECSKLSGVSLQPPKGMPSPAQLDKFCAEDVCRTALKTLQQLDLPSCSIALINNINLRQIVDAFGSHCAKPGKQPAAAYGQGKAAQGSPPVALAVEAPGPKGVSTSAPSPNPAAYGAAPVPTKQPAAPLPPKQADVKQQPLPTPAASRPSDAKPSKPALRHCM</sequence>
<name>A0AAD5L7M5_PYTIN</name>
<comment type="similarity">
    <text evidence="2">Belongs to the elicitin family.</text>
</comment>
<dbReference type="InterPro" id="IPR036470">
    <property type="entry name" value="Elicitin_sf"/>
</dbReference>
<comment type="caution">
    <text evidence="8">The sequence shown here is derived from an EMBL/GenBank/DDBJ whole genome shotgun (WGS) entry which is preliminary data.</text>
</comment>
<evidence type="ECO:0000256" key="1">
    <source>
        <dbReference type="ARBA" id="ARBA00004613"/>
    </source>
</evidence>
<keyword evidence="7" id="KW-0732">Signal</keyword>
<evidence type="ECO:0000256" key="2">
    <source>
        <dbReference type="ARBA" id="ARBA00009544"/>
    </source>
</evidence>
<keyword evidence="9" id="KW-1185">Reference proteome</keyword>
<proteinExistence type="inferred from homology"/>
<dbReference type="EMBL" id="JAKCXM010002983">
    <property type="protein sequence ID" value="KAJ0389867.1"/>
    <property type="molecule type" value="Genomic_DNA"/>
</dbReference>
<dbReference type="SMART" id="SM01187">
    <property type="entry name" value="Elicitin"/>
    <property type="match status" value="1"/>
</dbReference>
<feature type="region of interest" description="Disordered" evidence="6">
    <location>
        <begin position="137"/>
        <end position="208"/>
    </location>
</feature>
<comment type="subcellular location">
    <subcellularLocation>
        <location evidence="1">Secreted</location>
    </subcellularLocation>
</comment>
<dbReference type="PROSITE" id="PS51257">
    <property type="entry name" value="PROKAR_LIPOPROTEIN"/>
    <property type="match status" value="1"/>
</dbReference>
<keyword evidence="4" id="KW-0928">Hypersensitive response elicitation</keyword>
<evidence type="ECO:0000256" key="3">
    <source>
        <dbReference type="ARBA" id="ARBA00022525"/>
    </source>
</evidence>
<reference evidence="8" key="1">
    <citation type="submission" date="2021-12" db="EMBL/GenBank/DDBJ databases">
        <title>Prjna785345.</title>
        <authorList>
            <person name="Rujirawat T."/>
            <person name="Krajaejun T."/>
        </authorList>
    </citation>
    <scope>NUCLEOTIDE SEQUENCE</scope>
    <source>
        <strain evidence="8">Pi057C3</strain>
    </source>
</reference>
<dbReference type="AlphaFoldDB" id="A0AAD5L7M5"/>
<organism evidence="8 9">
    <name type="scientific">Pythium insidiosum</name>
    <name type="common">Pythiosis disease agent</name>
    <dbReference type="NCBI Taxonomy" id="114742"/>
    <lineage>
        <taxon>Eukaryota</taxon>
        <taxon>Sar</taxon>
        <taxon>Stramenopiles</taxon>
        <taxon>Oomycota</taxon>
        <taxon>Peronosporomycetes</taxon>
        <taxon>Pythiales</taxon>
        <taxon>Pythiaceae</taxon>
        <taxon>Pythium</taxon>
    </lineage>
</organism>
<evidence type="ECO:0000256" key="5">
    <source>
        <dbReference type="ARBA" id="ARBA00023157"/>
    </source>
</evidence>
<evidence type="ECO:0000313" key="9">
    <source>
        <dbReference type="Proteomes" id="UP001209570"/>
    </source>
</evidence>
<feature type="chain" id="PRO_5042202993" description="Elicitin-like protein" evidence="7">
    <location>
        <begin position="25"/>
        <end position="208"/>
    </location>
</feature>
<dbReference type="GO" id="GO:0005576">
    <property type="term" value="C:extracellular region"/>
    <property type="evidence" value="ECO:0007669"/>
    <property type="project" value="UniProtKB-SubCell"/>
</dbReference>
<dbReference type="InterPro" id="IPR002200">
    <property type="entry name" value="Elicitin"/>
</dbReference>
<dbReference type="Pfam" id="PF00964">
    <property type="entry name" value="Elicitin"/>
    <property type="match status" value="1"/>
</dbReference>
<evidence type="ECO:0000256" key="7">
    <source>
        <dbReference type="SAM" id="SignalP"/>
    </source>
</evidence>
<accession>A0AAD5L7M5</accession>
<evidence type="ECO:0000313" key="8">
    <source>
        <dbReference type="EMBL" id="KAJ0389867.1"/>
    </source>
</evidence>
<dbReference type="Proteomes" id="UP001209570">
    <property type="component" value="Unassembled WGS sequence"/>
</dbReference>
<gene>
    <name evidence="8" type="ORF">P43SY_010866</name>
</gene>